<dbReference type="EC" id="4.2.99.18" evidence="15"/>
<evidence type="ECO:0000256" key="14">
    <source>
        <dbReference type="ARBA" id="ARBA00044632"/>
    </source>
</evidence>
<sequence>MPELPEVETVRRTLTELVAGRTIERVTVTLPRIIQRPAEPEQFADMLAGRRIETVERRGKFLRIVLDELVLVSHLRMEGRYGLYRTDEPVEKHTHVIFHFTDGTELRYKDVRQFGTMHIFLPGEEFMCPPLNKLGIEPLDELFTPESLRCTLGRRTTKIKPLLLNQQYIVGLGNIYVDEALFAAGIHPERTADTLKKDEWSRLHAAIVETLGRAVEAGGSSIKSYVNGQGEVGLFQYSLQVYGREEEPCRRCGSVISKSVVGGRGTHVCIKCQPLGRSRRAAAGKLSDGVLPAPGSGKGRKGKQAANPVMKHFGNP</sequence>
<evidence type="ECO:0000256" key="7">
    <source>
        <dbReference type="ARBA" id="ARBA00022801"/>
    </source>
</evidence>
<evidence type="ECO:0000256" key="2">
    <source>
        <dbReference type="ARBA" id="ARBA00009409"/>
    </source>
</evidence>
<feature type="domain" description="FPG-type" evidence="17">
    <location>
        <begin position="240"/>
        <end position="274"/>
    </location>
</feature>
<dbReference type="PROSITE" id="PS51068">
    <property type="entry name" value="FPG_CAT"/>
    <property type="match status" value="1"/>
</dbReference>
<evidence type="ECO:0000256" key="1">
    <source>
        <dbReference type="ARBA" id="ARBA00001668"/>
    </source>
</evidence>
<comment type="function">
    <text evidence="15">Involved in base excision repair of DNA damaged by oxidation or by mutagenic agents. Acts as DNA glycosylase that recognizes and removes damaged bases. Has a preference for oxidized purines, such as 7,8-dihydro-8-oxoguanine (8-oxoG). Has AP (apurinic/apyrimidinic) lyase activity and introduces nicks in the DNA strand. Cleaves the DNA backbone by beta-delta elimination to generate a single-strand break at the site of the removed base with both 3'- and 5'-phosphates.</text>
</comment>
<dbReference type="Pfam" id="PF01149">
    <property type="entry name" value="Fapy_DNA_glyco"/>
    <property type="match status" value="1"/>
</dbReference>
<dbReference type="GO" id="GO:0003684">
    <property type="term" value="F:damaged DNA binding"/>
    <property type="evidence" value="ECO:0007669"/>
    <property type="project" value="InterPro"/>
</dbReference>
<organism evidence="19 20">
    <name type="scientific">Paenibacillus sambharensis</name>
    <dbReference type="NCBI Taxonomy" id="1803190"/>
    <lineage>
        <taxon>Bacteria</taxon>
        <taxon>Bacillati</taxon>
        <taxon>Bacillota</taxon>
        <taxon>Bacilli</taxon>
        <taxon>Bacillales</taxon>
        <taxon>Paenibacillaceae</taxon>
        <taxon>Paenibacillus</taxon>
    </lineage>
</organism>
<dbReference type="InterPro" id="IPR010979">
    <property type="entry name" value="Ribosomal_uS13-like_H2TH"/>
</dbReference>
<evidence type="ECO:0000259" key="17">
    <source>
        <dbReference type="PROSITE" id="PS51066"/>
    </source>
</evidence>
<feature type="active site" description="Proton donor; for delta-elimination activity" evidence="15">
    <location>
        <position position="264"/>
    </location>
</feature>
<dbReference type="InterPro" id="IPR035937">
    <property type="entry name" value="FPG_N"/>
</dbReference>
<dbReference type="Pfam" id="PF06827">
    <property type="entry name" value="zf-FPG_IleRS"/>
    <property type="match status" value="1"/>
</dbReference>
<evidence type="ECO:0000256" key="5">
    <source>
        <dbReference type="ARBA" id="ARBA00022763"/>
    </source>
</evidence>
<dbReference type="PANTHER" id="PTHR22993:SF9">
    <property type="entry name" value="FORMAMIDOPYRIMIDINE-DNA GLYCOSYLASE"/>
    <property type="match status" value="1"/>
</dbReference>
<dbReference type="EC" id="3.2.2.23" evidence="15"/>
<comment type="caution">
    <text evidence="19">The sequence shown here is derived from an EMBL/GenBank/DDBJ whole genome shotgun (WGS) entry which is preliminary data.</text>
</comment>
<dbReference type="GO" id="GO:0003690">
    <property type="term" value="F:double-stranded DNA binding"/>
    <property type="evidence" value="ECO:0007669"/>
    <property type="project" value="UniProtKB-ARBA"/>
</dbReference>
<gene>
    <name evidence="15" type="primary">mutM</name>
    <name evidence="15" type="synonym">fpg</name>
    <name evidence="19" type="ORF">DNH61_10330</name>
</gene>
<reference evidence="19 20" key="1">
    <citation type="submission" date="2018-06" db="EMBL/GenBank/DDBJ databases">
        <title>Paenibacillus imtechensis sp. nov.</title>
        <authorList>
            <person name="Pinnaka A.K."/>
            <person name="Singh H."/>
            <person name="Kaur M."/>
        </authorList>
    </citation>
    <scope>NUCLEOTIDE SEQUENCE [LARGE SCALE GENOMIC DNA]</scope>
    <source>
        <strain evidence="19 20">SMB1</strain>
    </source>
</reference>
<dbReference type="RefSeq" id="WP_111146586.1">
    <property type="nucleotide sequence ID" value="NZ_QKRB01000043.1"/>
</dbReference>
<dbReference type="Pfam" id="PF06831">
    <property type="entry name" value="H2TH"/>
    <property type="match status" value="1"/>
</dbReference>
<evidence type="ECO:0000259" key="18">
    <source>
        <dbReference type="PROSITE" id="PS51068"/>
    </source>
</evidence>
<feature type="active site" description="Proton donor; for beta-elimination activity" evidence="15">
    <location>
        <position position="60"/>
    </location>
</feature>
<feature type="binding site" evidence="15">
    <location>
        <position position="112"/>
    </location>
    <ligand>
        <name>DNA</name>
        <dbReference type="ChEBI" id="CHEBI:16991"/>
    </ligand>
</feature>
<dbReference type="GO" id="GO:0006284">
    <property type="term" value="P:base-excision repair"/>
    <property type="evidence" value="ECO:0007669"/>
    <property type="project" value="InterPro"/>
</dbReference>
<evidence type="ECO:0000256" key="12">
    <source>
        <dbReference type="ARBA" id="ARBA00023268"/>
    </source>
</evidence>
<keyword evidence="13 15" id="KW-0326">Glycosidase</keyword>
<comment type="subunit">
    <text evidence="3 15">Monomer.</text>
</comment>
<dbReference type="PANTHER" id="PTHR22993">
    <property type="entry name" value="FORMAMIDOPYRIMIDINE-DNA GLYCOSYLASE"/>
    <property type="match status" value="1"/>
</dbReference>
<comment type="catalytic activity">
    <reaction evidence="14 15">
        <text>2'-deoxyribonucleotide-(2'-deoxyribose 5'-phosphate)-2'-deoxyribonucleotide-DNA = a 3'-end 2'-deoxyribonucleotide-(2,3-dehydro-2,3-deoxyribose 5'-phosphate)-DNA + a 5'-end 5'-phospho-2'-deoxyribonucleoside-DNA + H(+)</text>
        <dbReference type="Rhea" id="RHEA:66592"/>
        <dbReference type="Rhea" id="RHEA-COMP:13180"/>
        <dbReference type="Rhea" id="RHEA-COMP:16897"/>
        <dbReference type="Rhea" id="RHEA-COMP:17067"/>
        <dbReference type="ChEBI" id="CHEBI:15378"/>
        <dbReference type="ChEBI" id="CHEBI:136412"/>
        <dbReference type="ChEBI" id="CHEBI:157695"/>
        <dbReference type="ChEBI" id="CHEBI:167181"/>
        <dbReference type="EC" id="4.2.99.18"/>
    </reaction>
</comment>
<dbReference type="NCBIfam" id="TIGR00577">
    <property type="entry name" value="fpg"/>
    <property type="match status" value="1"/>
</dbReference>
<dbReference type="InterPro" id="IPR020629">
    <property type="entry name" value="FPG_Glyclase"/>
</dbReference>
<dbReference type="SUPFAM" id="SSF46946">
    <property type="entry name" value="S13-like H2TH domain"/>
    <property type="match status" value="1"/>
</dbReference>
<feature type="region of interest" description="Disordered" evidence="16">
    <location>
        <begin position="286"/>
        <end position="316"/>
    </location>
</feature>
<dbReference type="InterPro" id="IPR010663">
    <property type="entry name" value="Znf_FPG/IleRS"/>
</dbReference>
<protein>
    <recommendedName>
        <fullName evidence="15">Formamidopyrimidine-DNA glycosylase</fullName>
        <shortName evidence="15">Fapy-DNA glycosylase</shortName>
        <ecNumber evidence="15">3.2.2.23</ecNumber>
    </recommendedName>
    <alternativeName>
        <fullName evidence="15">DNA-(apurinic or apyrimidinic site) lyase MutM</fullName>
        <shortName evidence="15">AP lyase MutM</shortName>
        <ecNumber evidence="15">4.2.99.18</ecNumber>
    </alternativeName>
</protein>
<dbReference type="FunFam" id="1.10.8.50:FF:000003">
    <property type="entry name" value="Formamidopyrimidine-DNA glycosylase"/>
    <property type="match status" value="1"/>
</dbReference>
<evidence type="ECO:0000256" key="15">
    <source>
        <dbReference type="HAMAP-Rule" id="MF_00103"/>
    </source>
</evidence>
<dbReference type="NCBIfam" id="NF002211">
    <property type="entry name" value="PRK01103.1"/>
    <property type="match status" value="1"/>
</dbReference>
<evidence type="ECO:0000313" key="19">
    <source>
        <dbReference type="EMBL" id="PZD95841.1"/>
    </source>
</evidence>
<evidence type="ECO:0000256" key="6">
    <source>
        <dbReference type="ARBA" id="ARBA00022771"/>
    </source>
</evidence>
<dbReference type="FunFam" id="3.20.190.10:FF:000001">
    <property type="entry name" value="Formamidopyrimidine-DNA glycosylase"/>
    <property type="match status" value="1"/>
</dbReference>
<dbReference type="SUPFAM" id="SSF81624">
    <property type="entry name" value="N-terminal domain of MutM-like DNA repair proteins"/>
    <property type="match status" value="1"/>
</dbReference>
<dbReference type="InterPro" id="IPR012319">
    <property type="entry name" value="FPG_cat"/>
</dbReference>
<dbReference type="GO" id="GO:0034039">
    <property type="term" value="F:8-oxo-7,8-dihydroguanine DNA N-glycosylase activity"/>
    <property type="evidence" value="ECO:0007669"/>
    <property type="project" value="TreeGrafter"/>
</dbReference>
<dbReference type="Proteomes" id="UP000249522">
    <property type="component" value="Unassembled WGS sequence"/>
</dbReference>
<evidence type="ECO:0000256" key="8">
    <source>
        <dbReference type="ARBA" id="ARBA00022833"/>
    </source>
</evidence>
<keyword evidence="20" id="KW-1185">Reference proteome</keyword>
<dbReference type="InterPro" id="IPR000214">
    <property type="entry name" value="Znf_DNA_glyclase/AP_lyase"/>
</dbReference>
<keyword evidence="9 15" id="KW-0238">DNA-binding</keyword>
<comment type="similarity">
    <text evidence="2 15">Belongs to the FPG family.</text>
</comment>
<accession>A0A2W1LVP2</accession>
<feature type="binding site" evidence="15">
    <location>
        <position position="93"/>
    </location>
    <ligand>
        <name>DNA</name>
        <dbReference type="ChEBI" id="CHEBI:16991"/>
    </ligand>
</feature>
<dbReference type="SUPFAM" id="SSF57716">
    <property type="entry name" value="Glucocorticoid receptor-like (DNA-binding domain)"/>
    <property type="match status" value="1"/>
</dbReference>
<evidence type="ECO:0000256" key="16">
    <source>
        <dbReference type="SAM" id="MobiDB-lite"/>
    </source>
</evidence>
<dbReference type="SMART" id="SM01232">
    <property type="entry name" value="H2TH"/>
    <property type="match status" value="1"/>
</dbReference>
<dbReference type="AlphaFoldDB" id="A0A2W1LVP2"/>
<keyword evidence="4 15" id="KW-0479">Metal-binding</keyword>
<feature type="binding site" evidence="15">
    <location>
        <position position="155"/>
    </location>
    <ligand>
        <name>DNA</name>
        <dbReference type="ChEBI" id="CHEBI:16991"/>
    </ligand>
</feature>
<feature type="active site" description="Proton donor" evidence="15">
    <location>
        <position position="3"/>
    </location>
</feature>
<keyword evidence="10 15" id="KW-0234">DNA repair</keyword>
<dbReference type="EMBL" id="QKRB01000043">
    <property type="protein sequence ID" value="PZD95841.1"/>
    <property type="molecule type" value="Genomic_DNA"/>
</dbReference>
<feature type="active site" description="Schiff-base intermediate with DNA" evidence="15">
    <location>
        <position position="2"/>
    </location>
</feature>
<dbReference type="CDD" id="cd08966">
    <property type="entry name" value="EcFpg-like_N"/>
    <property type="match status" value="1"/>
</dbReference>
<dbReference type="OrthoDB" id="9800855at2"/>
<evidence type="ECO:0000256" key="13">
    <source>
        <dbReference type="ARBA" id="ARBA00023295"/>
    </source>
</evidence>
<evidence type="ECO:0000256" key="11">
    <source>
        <dbReference type="ARBA" id="ARBA00023239"/>
    </source>
</evidence>
<keyword evidence="11 15" id="KW-0456">Lyase</keyword>
<dbReference type="GO" id="GO:0008270">
    <property type="term" value="F:zinc ion binding"/>
    <property type="evidence" value="ECO:0007669"/>
    <property type="project" value="UniProtKB-UniRule"/>
</dbReference>
<keyword evidence="6 15" id="KW-0863">Zinc-finger</keyword>
<dbReference type="Gene3D" id="1.10.8.50">
    <property type="match status" value="1"/>
</dbReference>
<keyword evidence="12 15" id="KW-0511">Multifunctional enzyme</keyword>
<dbReference type="HAMAP" id="MF_00103">
    <property type="entry name" value="Fapy_DNA_glycosyl"/>
    <property type="match status" value="1"/>
</dbReference>
<feature type="domain" description="Formamidopyrimidine-DNA glycosylase catalytic" evidence="18">
    <location>
        <begin position="2"/>
        <end position="115"/>
    </location>
</feature>
<keyword evidence="5 15" id="KW-0227">DNA damage</keyword>
<dbReference type="PROSITE" id="PS51066">
    <property type="entry name" value="ZF_FPG_2"/>
    <property type="match status" value="1"/>
</dbReference>
<dbReference type="InterPro" id="IPR015886">
    <property type="entry name" value="H2TH_FPG"/>
</dbReference>
<proteinExistence type="inferred from homology"/>
<keyword evidence="8 15" id="KW-0862">Zinc</keyword>
<name>A0A2W1LVP2_9BACL</name>
<keyword evidence="7 15" id="KW-0378">Hydrolase</keyword>
<evidence type="ECO:0000313" key="20">
    <source>
        <dbReference type="Proteomes" id="UP000249522"/>
    </source>
</evidence>
<evidence type="ECO:0000256" key="10">
    <source>
        <dbReference type="ARBA" id="ARBA00023204"/>
    </source>
</evidence>
<comment type="catalytic activity">
    <reaction evidence="1 15">
        <text>Hydrolysis of DNA containing ring-opened 7-methylguanine residues, releasing 2,6-diamino-4-hydroxy-5-(N-methyl)formamidopyrimidine.</text>
        <dbReference type="EC" id="3.2.2.23"/>
    </reaction>
</comment>
<evidence type="ECO:0000256" key="4">
    <source>
        <dbReference type="ARBA" id="ARBA00022723"/>
    </source>
</evidence>
<comment type="cofactor">
    <cofactor evidence="15">
        <name>Zn(2+)</name>
        <dbReference type="ChEBI" id="CHEBI:29105"/>
    </cofactor>
    <text evidence="15">Binds 1 zinc ion per subunit.</text>
</comment>
<dbReference type="SMART" id="SM00898">
    <property type="entry name" value="Fapy_DNA_glyco"/>
    <property type="match status" value="1"/>
</dbReference>
<dbReference type="Gene3D" id="3.20.190.10">
    <property type="entry name" value="MutM-like, N-terminal"/>
    <property type="match status" value="1"/>
</dbReference>
<evidence type="ECO:0000256" key="9">
    <source>
        <dbReference type="ARBA" id="ARBA00023125"/>
    </source>
</evidence>
<evidence type="ECO:0000256" key="3">
    <source>
        <dbReference type="ARBA" id="ARBA00011245"/>
    </source>
</evidence>
<dbReference type="GO" id="GO:0140078">
    <property type="term" value="F:class I DNA-(apurinic or apyrimidinic site) endonuclease activity"/>
    <property type="evidence" value="ECO:0007669"/>
    <property type="project" value="UniProtKB-EC"/>
</dbReference>